<evidence type="ECO:0000256" key="1">
    <source>
        <dbReference type="ARBA" id="ARBA00022737"/>
    </source>
</evidence>
<evidence type="ECO:0000256" key="2">
    <source>
        <dbReference type="ARBA" id="ARBA00023043"/>
    </source>
</evidence>
<dbReference type="RefSeq" id="YP_010776793.1">
    <property type="nucleotide sequence ID" value="NC_075034.1"/>
</dbReference>
<dbReference type="PANTHER" id="PTHR44207">
    <property type="entry name" value="SURFACE ANTIGEN BSPA-LIKE-RELATED"/>
    <property type="match status" value="1"/>
</dbReference>
<dbReference type="SUPFAM" id="SSF48403">
    <property type="entry name" value="Ankyrin repeat"/>
    <property type="match status" value="1"/>
</dbReference>
<protein>
    <submittedName>
        <fullName evidence="3">Putative ankyrin repeat protein</fullName>
    </submittedName>
</protein>
<sequence>MTNLTINLMTDSNLFLPPEIWIHISDYVQEKKLNLFFASTDFFSLINLLPDYYDVFIYAIQNNYLDIIKHIINLKNNNPDVVNFIYVNLDNSIYEASKFGHLEIIKYLISLGKKDNGQHIKCSCNRSMVKAAKKGYLDIVKYFISIGTNINYKNQAVFRKSAKKGHLDIVKYLVELGADIQVYDNDAIKYAAFYGHLGMVKYLVEKGADINAEDNFAICYAACNGHLEMVKYLVVNGANIYANDHFAYRMAKQNGHYDIVEYLESLSVNINYNEVMYCLFGFDTIQPINYKLLSKKFRAIIKENTKSVIKTKKEILHDFEINGIDISIIHHNYH</sequence>
<dbReference type="Proteomes" id="UP000241365">
    <property type="component" value="Segment"/>
</dbReference>
<accession>A0A160EPV7</accession>
<dbReference type="PROSITE" id="PS50088">
    <property type="entry name" value="ANK_REPEAT"/>
    <property type="match status" value="3"/>
</dbReference>
<dbReference type="GeneID" id="80513404"/>
<dbReference type="EMBL" id="KU877344">
    <property type="protein sequence ID" value="ANB51042.1"/>
    <property type="molecule type" value="Genomic_DNA"/>
</dbReference>
<dbReference type="SMART" id="SM00248">
    <property type="entry name" value="ANK"/>
    <property type="match status" value="7"/>
</dbReference>
<name>A0A160EPV7_9VIRU</name>
<reference evidence="3 4" key="1">
    <citation type="journal article" date="2016" name="Genome Announc.">
        <title>Complete Genome Sequence of a New Megavirus Family Member Isolated from an Inland Water Lake for the First Time in India.</title>
        <authorList>
            <person name="Chatterjee A."/>
            <person name="Ali F."/>
            <person name="Bange D."/>
            <person name="Kondabagil K."/>
        </authorList>
    </citation>
    <scope>NUCLEOTIDE SEQUENCE [LARGE SCALE GENOMIC DNA]</scope>
    <source>
        <strain evidence="3">1</strain>
    </source>
</reference>
<dbReference type="PROSITE" id="PS50297">
    <property type="entry name" value="ANK_REP_REGION"/>
    <property type="match status" value="2"/>
</dbReference>
<keyword evidence="4" id="KW-1185">Reference proteome</keyword>
<keyword evidence="1" id="KW-0677">Repeat</keyword>
<dbReference type="Pfam" id="PF12796">
    <property type="entry name" value="Ank_2"/>
    <property type="match status" value="2"/>
</dbReference>
<dbReference type="InterPro" id="IPR002110">
    <property type="entry name" value="Ankyrin_rpt"/>
</dbReference>
<dbReference type="PANTHER" id="PTHR44207:SF2">
    <property type="entry name" value="REPEAT PROTEIN, PUTATIVE-RELATED"/>
    <property type="match status" value="1"/>
</dbReference>
<evidence type="ECO:0000313" key="4">
    <source>
        <dbReference type="Proteomes" id="UP000241365"/>
    </source>
</evidence>
<proteinExistence type="predicted"/>
<dbReference type="InterPro" id="IPR036770">
    <property type="entry name" value="Ankyrin_rpt-contain_sf"/>
</dbReference>
<dbReference type="Gene3D" id="1.25.40.20">
    <property type="entry name" value="Ankyrin repeat-containing domain"/>
    <property type="match status" value="2"/>
</dbReference>
<evidence type="ECO:0000313" key="3">
    <source>
        <dbReference type="EMBL" id="ANB51042.1"/>
    </source>
</evidence>
<dbReference type="KEGG" id="vg:80513404"/>
<keyword evidence="2" id="KW-0040">ANK repeat</keyword>
<organism evidence="3 4">
    <name type="scientific">Powai lake megavirus</name>
    <dbReference type="NCBI Taxonomy" id="1842663"/>
    <lineage>
        <taxon>Viruses</taxon>
        <taxon>Varidnaviria</taxon>
        <taxon>Bamfordvirae</taxon>
        <taxon>Nucleocytoviricota</taxon>
        <taxon>Megaviricetes</taxon>
        <taxon>Imitervirales</taxon>
        <taxon>Mimiviridae</taxon>
        <taxon>Megamimivirinae</taxon>
        <taxon>Megavirus</taxon>
        <taxon>Megavirus powaiense</taxon>
    </lineage>
</organism>